<evidence type="ECO:0000313" key="1">
    <source>
        <dbReference type="EMBL" id="APF20387.1"/>
    </source>
</evidence>
<dbReference type="PaxDb" id="880073-Calab_1463"/>
<dbReference type="InterPro" id="IPR006944">
    <property type="entry name" value="Phage/GTA_portal"/>
</dbReference>
<dbReference type="HOGENOM" id="CLU_773125_0_0_0"/>
<dbReference type="OrthoDB" id="2936658at2"/>
<dbReference type="STRING" id="880073.Cabys_3641"/>
<name>H1XPV8_CALAY</name>
<reference evidence="2 3" key="1">
    <citation type="submission" date="2011-09" db="EMBL/GenBank/DDBJ databases">
        <title>The permanent draft genome of Caldithrix abyssi DSM 13497.</title>
        <authorList>
            <consortium name="US DOE Joint Genome Institute (JGI-PGF)"/>
            <person name="Lucas S."/>
            <person name="Han J."/>
            <person name="Lapidus A."/>
            <person name="Bruce D."/>
            <person name="Goodwin L."/>
            <person name="Pitluck S."/>
            <person name="Peters L."/>
            <person name="Kyrpides N."/>
            <person name="Mavromatis K."/>
            <person name="Ivanova N."/>
            <person name="Mikhailova N."/>
            <person name="Chertkov O."/>
            <person name="Detter J.C."/>
            <person name="Tapia R."/>
            <person name="Han C."/>
            <person name="Land M."/>
            <person name="Hauser L."/>
            <person name="Markowitz V."/>
            <person name="Cheng J.-F."/>
            <person name="Hugenholtz P."/>
            <person name="Woyke T."/>
            <person name="Wu D."/>
            <person name="Spring S."/>
            <person name="Brambilla E."/>
            <person name="Klenk H.-P."/>
            <person name="Eisen J.A."/>
        </authorList>
    </citation>
    <scope>NUCLEOTIDE SEQUENCE [LARGE SCALE GENOMIC DNA]</scope>
    <source>
        <strain evidence="2 3">DSM 13497</strain>
    </source>
</reference>
<organism evidence="2 3">
    <name type="scientific">Caldithrix abyssi DSM 13497</name>
    <dbReference type="NCBI Taxonomy" id="880073"/>
    <lineage>
        <taxon>Bacteria</taxon>
        <taxon>Pseudomonadati</taxon>
        <taxon>Calditrichota</taxon>
        <taxon>Calditrichia</taxon>
        <taxon>Calditrichales</taxon>
        <taxon>Calditrichaceae</taxon>
        <taxon>Caldithrix</taxon>
    </lineage>
</organism>
<dbReference type="InParanoid" id="H1XPV8"/>
<dbReference type="EMBL" id="CM001402">
    <property type="protein sequence ID" value="EHO41084.1"/>
    <property type="molecule type" value="Genomic_DNA"/>
</dbReference>
<dbReference type="eggNOG" id="COG4695">
    <property type="taxonomic scope" value="Bacteria"/>
</dbReference>
<dbReference type="Proteomes" id="UP000183868">
    <property type="component" value="Chromosome"/>
</dbReference>
<evidence type="ECO:0000313" key="2">
    <source>
        <dbReference type="EMBL" id="EHO41084.1"/>
    </source>
</evidence>
<dbReference type="RefSeq" id="WP_006928179.1">
    <property type="nucleotide sequence ID" value="NZ_CM001402.1"/>
</dbReference>
<dbReference type="EMBL" id="CP018099">
    <property type="protein sequence ID" value="APF20387.1"/>
    <property type="molecule type" value="Genomic_DNA"/>
</dbReference>
<dbReference type="Proteomes" id="UP000004671">
    <property type="component" value="Chromosome"/>
</dbReference>
<evidence type="ECO:0000313" key="3">
    <source>
        <dbReference type="Proteomes" id="UP000004671"/>
    </source>
</evidence>
<dbReference type="Pfam" id="PF04860">
    <property type="entry name" value="Phage_portal"/>
    <property type="match status" value="1"/>
</dbReference>
<gene>
    <name evidence="1" type="ORF">Cabys_3641</name>
    <name evidence="2" type="ORF">Calab_1463</name>
</gene>
<reference evidence="1 4" key="2">
    <citation type="submission" date="2016-11" db="EMBL/GenBank/DDBJ databases">
        <title>Genomic analysis of Caldithrix abyssi and proposal of a novel bacterial phylum Caldithrichaeota.</title>
        <authorList>
            <person name="Kublanov I."/>
            <person name="Sigalova O."/>
            <person name="Gavrilov S."/>
            <person name="Lebedinsky A."/>
            <person name="Ivanova N."/>
            <person name="Daum C."/>
            <person name="Reddy T."/>
            <person name="Klenk H.P."/>
            <person name="Goker M."/>
            <person name="Reva O."/>
            <person name="Miroshnichenko M."/>
            <person name="Kyprides N."/>
            <person name="Woyke T."/>
            <person name="Gelfand M."/>
        </authorList>
    </citation>
    <scope>NUCLEOTIDE SEQUENCE [LARGE SCALE GENOMIC DNA]</scope>
    <source>
        <strain evidence="1 4">LF13</strain>
    </source>
</reference>
<sequence length="432" mass="50323">MNKQTEIWAVTNEGEIIFEKVQIKKQSRQIKDDFKGLPIVEPRYKFDDLLFYLEVNSWHKRCVYLKAAVTGALGWRLTTDDDNKGPDAAYKQITAFLENPNPKLENFSQILLKMLIDYYAIGNGFLEIVRNTKGEAAELYHIPGRTMRRKRDFSGYYQVRTFKKVEFNNFGDRKGKRNEVLHYLNYDPMDDYYGLPDWITAMATMGMDRNAVEYNAYEFTQGLMARFLIIIEGGELSRKARTQLKNFLKNNMIGTQNSGKVMVVANDDPNVKIRVERIDKEGSNRDMSFHRMRTFNRDEVIEIHGVPPRMLGIMSAGQLGGGGETAGQLKIFKETLIDPEQRKLEYMLNQTIIKSFGEHKWKLKLKEMDITDQKADAEFYEKMINSQVLDPDEVREEIGRKPRQQEVNLQNLTKILVELRKSLENDDFDENM</sequence>
<accession>H1XPV8</accession>
<proteinExistence type="predicted"/>
<evidence type="ECO:0000313" key="4">
    <source>
        <dbReference type="Proteomes" id="UP000183868"/>
    </source>
</evidence>
<keyword evidence="3" id="KW-1185">Reference proteome</keyword>
<protein>
    <submittedName>
        <fullName evidence="1 2">Portal protein</fullName>
    </submittedName>
</protein>
<dbReference type="AlphaFoldDB" id="H1XPV8"/>
<dbReference type="KEGG" id="caby:Cabys_3641"/>